<feature type="compositionally biased region" description="Basic residues" evidence="1">
    <location>
        <begin position="75"/>
        <end position="89"/>
    </location>
</feature>
<evidence type="ECO:0000256" key="1">
    <source>
        <dbReference type="SAM" id="MobiDB-lite"/>
    </source>
</evidence>
<dbReference type="eggNOG" id="ENOG502RNQ5">
    <property type="taxonomic scope" value="Eukaryota"/>
</dbReference>
<dbReference type="OrthoDB" id="10494172at2759"/>
<dbReference type="RefSeq" id="XP_003852691.1">
    <property type="nucleotide sequence ID" value="XM_003852643.1"/>
</dbReference>
<dbReference type="EMBL" id="CM001200">
    <property type="protein sequence ID" value="EGP87667.1"/>
    <property type="molecule type" value="Genomic_DNA"/>
</dbReference>
<dbReference type="InParanoid" id="F9XBL7"/>
<dbReference type="GeneID" id="13393907"/>
<feature type="region of interest" description="Disordered" evidence="1">
    <location>
        <begin position="24"/>
        <end position="89"/>
    </location>
</feature>
<reference evidence="2 3" key="1">
    <citation type="journal article" date="2011" name="PLoS Genet.">
        <title>Finished genome of the fungal wheat pathogen Mycosphaerella graminicola reveals dispensome structure, chromosome plasticity, and stealth pathogenesis.</title>
        <authorList>
            <person name="Goodwin S.B."/>
            <person name="Ben M'barek S."/>
            <person name="Dhillon B."/>
            <person name="Wittenberg A.H.J."/>
            <person name="Crane C.F."/>
            <person name="Hane J.K."/>
            <person name="Foster A.J."/>
            <person name="Van der Lee T.A.J."/>
            <person name="Grimwood J."/>
            <person name="Aerts A."/>
            <person name="Antoniw J."/>
            <person name="Bailey A."/>
            <person name="Bluhm B."/>
            <person name="Bowler J."/>
            <person name="Bristow J."/>
            <person name="van der Burgt A."/>
            <person name="Canto-Canche B."/>
            <person name="Churchill A.C.L."/>
            <person name="Conde-Ferraez L."/>
            <person name="Cools H.J."/>
            <person name="Coutinho P.M."/>
            <person name="Csukai M."/>
            <person name="Dehal P."/>
            <person name="De Wit P."/>
            <person name="Donzelli B."/>
            <person name="van de Geest H.C."/>
            <person name="van Ham R.C.H.J."/>
            <person name="Hammond-Kosack K.E."/>
            <person name="Henrissat B."/>
            <person name="Kilian A."/>
            <person name="Kobayashi A.K."/>
            <person name="Koopmann E."/>
            <person name="Kourmpetis Y."/>
            <person name="Kuzniar A."/>
            <person name="Lindquist E."/>
            <person name="Lombard V."/>
            <person name="Maliepaard C."/>
            <person name="Martins N."/>
            <person name="Mehrabi R."/>
            <person name="Nap J.P.H."/>
            <person name="Ponomarenko A."/>
            <person name="Rudd J.J."/>
            <person name="Salamov A."/>
            <person name="Schmutz J."/>
            <person name="Schouten H.J."/>
            <person name="Shapiro H."/>
            <person name="Stergiopoulos I."/>
            <person name="Torriani S.F.F."/>
            <person name="Tu H."/>
            <person name="de Vries R.P."/>
            <person name="Waalwijk C."/>
            <person name="Ware S.B."/>
            <person name="Wiebenga A."/>
            <person name="Zwiers L.-H."/>
            <person name="Oliver R.P."/>
            <person name="Grigoriev I.V."/>
            <person name="Kema G.H.J."/>
        </authorList>
    </citation>
    <scope>NUCLEOTIDE SEQUENCE [LARGE SCALE GENOMIC DNA]</scope>
    <source>
        <strain evidence="3">CBS 115943 / IPO323</strain>
    </source>
</reference>
<keyword evidence="3" id="KW-1185">Reference proteome</keyword>
<dbReference type="Proteomes" id="UP000008062">
    <property type="component" value="Chromosome 5"/>
</dbReference>
<sequence>MFSRPEAPQKAIESPKNASKYVFLSSSPTSEEPEQENIVQAKSEEPADVAPPTFRPASTLHSTTMSQVQPQRRTLGMRRSLHGWSAGRK</sequence>
<organism evidence="2 3">
    <name type="scientific">Zymoseptoria tritici (strain CBS 115943 / IPO323)</name>
    <name type="common">Speckled leaf blotch fungus</name>
    <name type="synonym">Septoria tritici</name>
    <dbReference type="NCBI Taxonomy" id="336722"/>
    <lineage>
        <taxon>Eukaryota</taxon>
        <taxon>Fungi</taxon>
        <taxon>Dikarya</taxon>
        <taxon>Ascomycota</taxon>
        <taxon>Pezizomycotina</taxon>
        <taxon>Dothideomycetes</taxon>
        <taxon>Dothideomycetidae</taxon>
        <taxon>Mycosphaerellales</taxon>
        <taxon>Mycosphaerellaceae</taxon>
        <taxon>Zymoseptoria</taxon>
    </lineage>
</organism>
<dbReference type="KEGG" id="ztr:MYCGRDRAFT_104423"/>
<evidence type="ECO:0000313" key="3">
    <source>
        <dbReference type="Proteomes" id="UP000008062"/>
    </source>
</evidence>
<gene>
    <name evidence="2" type="ORF">MYCGRDRAFT_104423</name>
</gene>
<evidence type="ECO:0000313" key="2">
    <source>
        <dbReference type="EMBL" id="EGP87667.1"/>
    </source>
</evidence>
<protein>
    <submittedName>
        <fullName evidence="2">Uncharacterized protein</fullName>
    </submittedName>
</protein>
<dbReference type="OMA" id="QGWNARR"/>
<accession>F9XBL7</accession>
<dbReference type="STRING" id="336722.F9XBL7"/>
<dbReference type="AlphaFoldDB" id="F9XBL7"/>
<dbReference type="HOGENOM" id="CLU_2456511_0_0_1"/>
<proteinExistence type="predicted"/>
<name>F9XBL7_ZYMTI</name>
<feature type="compositionally biased region" description="Polar residues" evidence="1">
    <location>
        <begin position="59"/>
        <end position="72"/>
    </location>
</feature>